<dbReference type="InterPro" id="IPR036396">
    <property type="entry name" value="Cyt_P450_sf"/>
</dbReference>
<evidence type="ECO:0000256" key="1">
    <source>
        <dbReference type="ARBA" id="ARBA00001971"/>
    </source>
</evidence>
<keyword evidence="7 9" id="KW-0503">Monooxygenase</keyword>
<evidence type="ECO:0000256" key="2">
    <source>
        <dbReference type="ARBA" id="ARBA00010617"/>
    </source>
</evidence>
<evidence type="ECO:0000256" key="5">
    <source>
        <dbReference type="ARBA" id="ARBA00023002"/>
    </source>
</evidence>
<evidence type="ECO:0000256" key="7">
    <source>
        <dbReference type="ARBA" id="ARBA00023033"/>
    </source>
</evidence>
<accession>A0AAN9YBQ1</accession>
<proteinExistence type="inferred from homology"/>
<dbReference type="Proteomes" id="UP001320245">
    <property type="component" value="Unassembled WGS sequence"/>
</dbReference>
<evidence type="ECO:0000256" key="4">
    <source>
        <dbReference type="ARBA" id="ARBA00022723"/>
    </source>
</evidence>
<dbReference type="PROSITE" id="PS00086">
    <property type="entry name" value="CYTOCHROME_P450"/>
    <property type="match status" value="1"/>
</dbReference>
<dbReference type="EMBL" id="JAJSPL020000048">
    <property type="protein sequence ID" value="KAK7733126.1"/>
    <property type="molecule type" value="Genomic_DNA"/>
</dbReference>
<feature type="binding site" description="axial binding residue" evidence="8">
    <location>
        <position position="268"/>
    </location>
    <ligand>
        <name>heme</name>
        <dbReference type="ChEBI" id="CHEBI:30413"/>
    </ligand>
    <ligandPart>
        <name>Fe</name>
        <dbReference type="ChEBI" id="CHEBI:18248"/>
    </ligandPart>
</feature>
<reference evidence="10 11" key="1">
    <citation type="journal article" date="2023" name="PLoS ONE">
        <title>Cytospora paraplurivora sp. nov. isolated from orchards with fruit tree decline syndrome in Ontario, Canada.</title>
        <authorList>
            <person name="Ilyukhin E."/>
            <person name="Nguyen H.D.T."/>
            <person name="Castle A.J."/>
            <person name="Ellouze W."/>
        </authorList>
    </citation>
    <scope>NUCLEOTIDE SEQUENCE [LARGE SCALE GENOMIC DNA]</scope>
    <source>
        <strain evidence="10 11">FDS-564</strain>
    </source>
</reference>
<dbReference type="GO" id="GO:0020037">
    <property type="term" value="F:heme binding"/>
    <property type="evidence" value="ECO:0007669"/>
    <property type="project" value="InterPro"/>
</dbReference>
<dbReference type="InterPro" id="IPR002401">
    <property type="entry name" value="Cyt_P450_E_grp-I"/>
</dbReference>
<dbReference type="GO" id="GO:0005506">
    <property type="term" value="F:iron ion binding"/>
    <property type="evidence" value="ECO:0007669"/>
    <property type="project" value="InterPro"/>
</dbReference>
<keyword evidence="4 8" id="KW-0479">Metal-binding</keyword>
<dbReference type="PRINTS" id="PR00385">
    <property type="entry name" value="P450"/>
</dbReference>
<sequence length="340" mass="37897">MTQLADYLSFDIMGDICFSSPFGMLDKPDNRYVLDVLPQGVNGLNMSGWMPSILRLKLGHILFAKLNQDMKRYEAFANQQSRKRLAMGDEAEMPDVYSHLLKANRASKDRPLFTDHDLVGESSLLITGGSDTTATAISATFFYLLHNPEAYEQLQAEVHSRFNSINEIVGGAALSSCRWLRACIDEAMRMSPGVPGLLPRQALAGGVEIAGHVFAEGVDLGVCHYAIHHNEAYYPDSFHYRPERWLEGGDNSLVHAAFCPFSIGPRGCVGKSMAIKELMITIARVVWLYEARLCPEDEKRGAGGELKGYGRHRVGEYQLCDMFVSKTDGPVVQFRRRVEL</sequence>
<organism evidence="10 11">
    <name type="scientific">Cytospora paraplurivora</name>
    <dbReference type="NCBI Taxonomy" id="2898453"/>
    <lineage>
        <taxon>Eukaryota</taxon>
        <taxon>Fungi</taxon>
        <taxon>Dikarya</taxon>
        <taxon>Ascomycota</taxon>
        <taxon>Pezizomycotina</taxon>
        <taxon>Sordariomycetes</taxon>
        <taxon>Sordariomycetidae</taxon>
        <taxon>Diaporthales</taxon>
        <taxon>Cytosporaceae</taxon>
        <taxon>Cytospora</taxon>
    </lineage>
</organism>
<evidence type="ECO:0000313" key="11">
    <source>
        <dbReference type="Proteomes" id="UP001320245"/>
    </source>
</evidence>
<dbReference type="CDD" id="cd11061">
    <property type="entry name" value="CYP67-like"/>
    <property type="match status" value="1"/>
</dbReference>
<name>A0AAN9YBQ1_9PEZI</name>
<dbReference type="InterPro" id="IPR050121">
    <property type="entry name" value="Cytochrome_P450_monoxygenase"/>
</dbReference>
<keyword evidence="5 9" id="KW-0560">Oxidoreductase</keyword>
<dbReference type="Gene3D" id="1.10.630.10">
    <property type="entry name" value="Cytochrome P450"/>
    <property type="match status" value="1"/>
</dbReference>
<comment type="cofactor">
    <cofactor evidence="1 8">
        <name>heme</name>
        <dbReference type="ChEBI" id="CHEBI:30413"/>
    </cofactor>
</comment>
<comment type="similarity">
    <text evidence="2 9">Belongs to the cytochrome P450 family.</text>
</comment>
<keyword evidence="6 8" id="KW-0408">Iron</keyword>
<keyword evidence="11" id="KW-1185">Reference proteome</keyword>
<gene>
    <name evidence="10" type="ORF">SLS53_008314</name>
</gene>
<dbReference type="PANTHER" id="PTHR24305:SF237">
    <property type="entry name" value="CYTOCHROME P450 MONOOXYGENASE ATNE-RELATED"/>
    <property type="match status" value="1"/>
</dbReference>
<evidence type="ECO:0000256" key="8">
    <source>
        <dbReference type="PIRSR" id="PIRSR602401-1"/>
    </source>
</evidence>
<dbReference type="PRINTS" id="PR00463">
    <property type="entry name" value="EP450I"/>
</dbReference>
<evidence type="ECO:0000256" key="3">
    <source>
        <dbReference type="ARBA" id="ARBA00022617"/>
    </source>
</evidence>
<dbReference type="InterPro" id="IPR001128">
    <property type="entry name" value="Cyt_P450"/>
</dbReference>
<evidence type="ECO:0000313" key="10">
    <source>
        <dbReference type="EMBL" id="KAK7733126.1"/>
    </source>
</evidence>
<evidence type="ECO:0000256" key="9">
    <source>
        <dbReference type="RuleBase" id="RU000461"/>
    </source>
</evidence>
<dbReference type="GO" id="GO:0004497">
    <property type="term" value="F:monooxygenase activity"/>
    <property type="evidence" value="ECO:0007669"/>
    <property type="project" value="UniProtKB-KW"/>
</dbReference>
<dbReference type="InterPro" id="IPR017972">
    <property type="entry name" value="Cyt_P450_CS"/>
</dbReference>
<keyword evidence="3 8" id="KW-0349">Heme</keyword>
<evidence type="ECO:0000256" key="6">
    <source>
        <dbReference type="ARBA" id="ARBA00023004"/>
    </source>
</evidence>
<dbReference type="AlphaFoldDB" id="A0AAN9YBQ1"/>
<dbReference type="SUPFAM" id="SSF48264">
    <property type="entry name" value="Cytochrome P450"/>
    <property type="match status" value="1"/>
</dbReference>
<dbReference type="Pfam" id="PF00067">
    <property type="entry name" value="p450"/>
    <property type="match status" value="1"/>
</dbReference>
<dbReference type="GO" id="GO:0016705">
    <property type="term" value="F:oxidoreductase activity, acting on paired donors, with incorporation or reduction of molecular oxygen"/>
    <property type="evidence" value="ECO:0007669"/>
    <property type="project" value="InterPro"/>
</dbReference>
<dbReference type="PANTHER" id="PTHR24305">
    <property type="entry name" value="CYTOCHROME P450"/>
    <property type="match status" value="1"/>
</dbReference>
<comment type="caution">
    <text evidence="10">The sequence shown here is derived from an EMBL/GenBank/DDBJ whole genome shotgun (WGS) entry which is preliminary data.</text>
</comment>
<protein>
    <submittedName>
        <fullName evidence="10">Uncharacterized protein</fullName>
    </submittedName>
</protein>